<dbReference type="Pfam" id="PF06037">
    <property type="entry name" value="DUF922"/>
    <property type="match status" value="1"/>
</dbReference>
<dbReference type="AlphaFoldDB" id="Q0AKG3"/>
<keyword evidence="2" id="KW-0645">Protease</keyword>
<dbReference type="Proteomes" id="UP000001964">
    <property type="component" value="Chromosome"/>
</dbReference>
<dbReference type="OrthoDB" id="7862004at2"/>
<dbReference type="GO" id="GO:0008233">
    <property type="term" value="F:peptidase activity"/>
    <property type="evidence" value="ECO:0007669"/>
    <property type="project" value="UniProtKB-KW"/>
</dbReference>
<organism evidence="2 3">
    <name type="scientific">Maricaulis maris (strain MCS10)</name>
    <name type="common">Caulobacter maris</name>
    <dbReference type="NCBI Taxonomy" id="394221"/>
    <lineage>
        <taxon>Bacteria</taxon>
        <taxon>Pseudomonadati</taxon>
        <taxon>Pseudomonadota</taxon>
        <taxon>Alphaproteobacteria</taxon>
        <taxon>Maricaulales</taxon>
        <taxon>Maricaulaceae</taxon>
        <taxon>Maricaulis</taxon>
    </lineage>
</organism>
<proteinExistence type="predicted"/>
<dbReference type="STRING" id="394221.Mmar10_2949"/>
<name>Q0AKG3_MARMM</name>
<sequence length="210" mass="23936" precursor="true">MGRGLARIRFVAGLLALLPAFGLSVAAAQELPELPQVDQVPVNMSVRYYDVDGRRVSDAVEAMRFAGPLGYEAETRTSGSYYMQYELTPRGCSLTLLEIPLEVEILYPNWTGYDRARRSDRERWDARMHVLTVHENVHALIAFLGMIETYNDVIQDGPQPDCEALQEHVRSMVDAANDRLRGWQRDYDRVTDHGIDQVDFDLQAFMAERL</sequence>
<evidence type="ECO:0000256" key="1">
    <source>
        <dbReference type="SAM" id="SignalP"/>
    </source>
</evidence>
<keyword evidence="1" id="KW-0732">Signal</keyword>
<dbReference type="HOGENOM" id="CLU_1467334_0_0_5"/>
<protein>
    <submittedName>
        <fullName evidence="2">Secreted Zn-dependent protease-like protein</fullName>
    </submittedName>
</protein>
<evidence type="ECO:0000313" key="3">
    <source>
        <dbReference type="Proteomes" id="UP000001964"/>
    </source>
</evidence>
<evidence type="ECO:0000313" key="2">
    <source>
        <dbReference type="EMBL" id="ABI67230.1"/>
    </source>
</evidence>
<dbReference type="InterPro" id="IPR010321">
    <property type="entry name" value="DUF922"/>
</dbReference>
<gene>
    <name evidence="2" type="ordered locus">Mmar10_2949</name>
</gene>
<keyword evidence="2" id="KW-0378">Hydrolase</keyword>
<feature type="chain" id="PRO_5004168143" evidence="1">
    <location>
        <begin position="29"/>
        <end position="210"/>
    </location>
</feature>
<keyword evidence="3" id="KW-1185">Reference proteome</keyword>
<dbReference type="EMBL" id="CP000449">
    <property type="protein sequence ID" value="ABI67230.1"/>
    <property type="molecule type" value="Genomic_DNA"/>
</dbReference>
<dbReference type="KEGG" id="mmr:Mmar10_2949"/>
<dbReference type="eggNOG" id="COG5661">
    <property type="taxonomic scope" value="Bacteria"/>
</dbReference>
<feature type="signal peptide" evidence="1">
    <location>
        <begin position="1"/>
        <end position="28"/>
    </location>
</feature>
<dbReference type="GO" id="GO:0006508">
    <property type="term" value="P:proteolysis"/>
    <property type="evidence" value="ECO:0007669"/>
    <property type="project" value="UniProtKB-KW"/>
</dbReference>
<accession>Q0AKG3</accession>
<reference evidence="2 3" key="1">
    <citation type="submission" date="2006-08" db="EMBL/GenBank/DDBJ databases">
        <title>Complete sequence of Maricaulis maris MCS10.</title>
        <authorList>
            <consortium name="US DOE Joint Genome Institute"/>
            <person name="Copeland A."/>
            <person name="Lucas S."/>
            <person name="Lapidus A."/>
            <person name="Barry K."/>
            <person name="Detter J.C."/>
            <person name="Glavina del Rio T."/>
            <person name="Hammon N."/>
            <person name="Israni S."/>
            <person name="Dalin E."/>
            <person name="Tice H."/>
            <person name="Pitluck S."/>
            <person name="Saunders E."/>
            <person name="Brettin T."/>
            <person name="Bruce D."/>
            <person name="Han C."/>
            <person name="Tapia R."/>
            <person name="Gilna P."/>
            <person name="Schmutz J."/>
            <person name="Larimer F."/>
            <person name="Land M."/>
            <person name="Hauser L."/>
            <person name="Kyrpides N."/>
            <person name="Mikhailova N."/>
            <person name="Viollier P."/>
            <person name="Stephens C."/>
            <person name="Richardson P."/>
        </authorList>
    </citation>
    <scope>NUCLEOTIDE SEQUENCE [LARGE SCALE GENOMIC DNA]</scope>
    <source>
        <strain evidence="2 3">MCS10</strain>
    </source>
</reference>